<comment type="caution">
    <text evidence="2">The sequence shown here is derived from an EMBL/GenBank/DDBJ whole genome shotgun (WGS) entry which is preliminary data.</text>
</comment>
<dbReference type="Pfam" id="PF12763">
    <property type="entry name" value="EH"/>
    <property type="match status" value="1"/>
</dbReference>
<dbReference type="EMBL" id="QBLH01002112">
    <property type="protein sequence ID" value="TGZ49596.1"/>
    <property type="molecule type" value="Genomic_DNA"/>
</dbReference>
<dbReference type="Gene3D" id="1.10.238.10">
    <property type="entry name" value="EF-hand"/>
    <property type="match status" value="1"/>
</dbReference>
<dbReference type="GO" id="GO:0030130">
    <property type="term" value="C:clathrin coat of trans-Golgi network vesicle"/>
    <property type="evidence" value="ECO:0007669"/>
    <property type="project" value="TreeGrafter"/>
</dbReference>
<dbReference type="InterPro" id="IPR039656">
    <property type="entry name" value="SYNRG"/>
</dbReference>
<name>A0A4S2KK94_9HYME</name>
<feature type="domain" description="EH" evidence="1">
    <location>
        <begin position="32"/>
        <end position="116"/>
    </location>
</feature>
<dbReference type="STRING" id="300112.A0A4S2KK94"/>
<dbReference type="AlphaFoldDB" id="A0A4S2KK94"/>
<sequence>MNKSHANKRLNQLPSWLWTNSTTLPPVYKMVWEAVREDRVRSNGVQAELLVDTNKVFPLLLTSQLPMEVLGHIWSLANQKYAGQLTEQELYIVLALVAAAQTSYSFNSLDILHLLPFPPTPYLNIDCLMNLQPAAAQTNPPKLQHYEEPGSNMGVEGKYIPDVKGKAKVRAQVNTVPDATISFSGGTPGKSSCFDGKIQVPGAAGSNVNNLFKDARQNPRVQADVPSASSFDESCDDFTEFQSAPIPSVSAMPIWDSKQGSAIGSRLANHNLGVKKTVDKVKRTTVGTKTVHINTQIRTPAPASLPYQSKDQSIMMESTSDLFPKCGIKNQSKTVILKDTVIRNNDTPKDYSDSFNSLTGVAKPVSISDKEVLPKVELAPKAVTVEISDSVQQDLMSLPQVEDKYSALRELVQEAPVTSDASVDLTFNNQSADEFGEFMSAEQPPADPSISDALDIESFSNIFADFEFKTHANADNNNLADLNFVSEVSESFNNLKLNDGIEAQLVETGKNVQKEDAISINSIELISGPSEALPRSGSVPSLDLKSFLPSNIEEDQVVEAPQQTVYWEWKQYMESCVLLLQVAANIFTNITSELVLQEVLNSAQGYNFLCRRTIKKNIKYILSLELAEVAAVCRRVNFSYKELDINIIGFDDLLMDIDRIWAEMEPFYANIPIVTELPAWPLHQGECVSCSLCLTVITSGRVVYNDNNYHVTCANLWLNCVNSQLPVMRYSLLCQSTICPGSHI</sequence>
<dbReference type="InterPro" id="IPR011992">
    <property type="entry name" value="EF-hand-dom_pair"/>
</dbReference>
<protein>
    <submittedName>
        <fullName evidence="2">Synergin gamma</fullName>
    </submittedName>
</protein>
<dbReference type="PROSITE" id="PS50031">
    <property type="entry name" value="EH"/>
    <property type="match status" value="1"/>
</dbReference>
<dbReference type="SUPFAM" id="SSF47473">
    <property type="entry name" value="EF-hand"/>
    <property type="match status" value="1"/>
</dbReference>
<keyword evidence="3" id="KW-1185">Reference proteome</keyword>
<accession>A0A4S2KK94</accession>
<evidence type="ECO:0000313" key="3">
    <source>
        <dbReference type="Proteomes" id="UP000310200"/>
    </source>
</evidence>
<dbReference type="Pfam" id="PF25999">
    <property type="entry name" value="SYNRG_C"/>
    <property type="match status" value="1"/>
</dbReference>
<proteinExistence type="predicted"/>
<organism evidence="2 3">
    <name type="scientific">Temnothorax longispinosus</name>
    <dbReference type="NCBI Taxonomy" id="300112"/>
    <lineage>
        <taxon>Eukaryota</taxon>
        <taxon>Metazoa</taxon>
        <taxon>Ecdysozoa</taxon>
        <taxon>Arthropoda</taxon>
        <taxon>Hexapoda</taxon>
        <taxon>Insecta</taxon>
        <taxon>Pterygota</taxon>
        <taxon>Neoptera</taxon>
        <taxon>Endopterygota</taxon>
        <taxon>Hymenoptera</taxon>
        <taxon>Apocrita</taxon>
        <taxon>Aculeata</taxon>
        <taxon>Formicoidea</taxon>
        <taxon>Formicidae</taxon>
        <taxon>Myrmicinae</taxon>
        <taxon>Temnothorax</taxon>
    </lineage>
</organism>
<dbReference type="PANTHER" id="PTHR15463">
    <property type="entry name" value="AP1 GAMMA SUBUNIT BINDING PROTEIN 1"/>
    <property type="match status" value="1"/>
</dbReference>
<gene>
    <name evidence="2" type="ORF">DBV15_01990</name>
</gene>
<evidence type="ECO:0000313" key="2">
    <source>
        <dbReference type="EMBL" id="TGZ49596.1"/>
    </source>
</evidence>
<dbReference type="InterPro" id="IPR000261">
    <property type="entry name" value="EH_dom"/>
</dbReference>
<reference evidence="2 3" key="1">
    <citation type="journal article" date="2019" name="Philos. Trans. R. Soc. Lond., B, Biol. Sci.">
        <title>Ant behaviour and brain gene expression of defending hosts depend on the ecological success of the intruding social parasite.</title>
        <authorList>
            <person name="Kaur R."/>
            <person name="Stoldt M."/>
            <person name="Jongepier E."/>
            <person name="Feldmeyer B."/>
            <person name="Menzel F."/>
            <person name="Bornberg-Bauer E."/>
            <person name="Foitzik S."/>
        </authorList>
    </citation>
    <scope>NUCLEOTIDE SEQUENCE [LARGE SCALE GENOMIC DNA]</scope>
    <source>
        <tissue evidence="2">Whole body</tissue>
    </source>
</reference>
<dbReference type="InterPro" id="IPR059024">
    <property type="entry name" value="SYNRG_C"/>
</dbReference>
<dbReference type="PANTHER" id="PTHR15463:SF2">
    <property type="entry name" value="SYNERGIN GAMMA"/>
    <property type="match status" value="1"/>
</dbReference>
<evidence type="ECO:0000259" key="1">
    <source>
        <dbReference type="PROSITE" id="PS50031"/>
    </source>
</evidence>
<dbReference type="Proteomes" id="UP000310200">
    <property type="component" value="Unassembled WGS sequence"/>
</dbReference>